<proteinExistence type="predicted"/>
<organism evidence="1 2">
    <name type="scientific">Massilia rubra</name>
    <dbReference type="NCBI Taxonomy" id="2607910"/>
    <lineage>
        <taxon>Bacteria</taxon>
        <taxon>Pseudomonadati</taxon>
        <taxon>Pseudomonadota</taxon>
        <taxon>Betaproteobacteria</taxon>
        <taxon>Burkholderiales</taxon>
        <taxon>Oxalobacteraceae</taxon>
        <taxon>Telluria group</taxon>
        <taxon>Massilia</taxon>
    </lineage>
</organism>
<comment type="caution">
    <text evidence="1">The sequence shown here is derived from an EMBL/GenBank/DDBJ whole genome shotgun (WGS) entry which is preliminary data.</text>
</comment>
<gene>
    <name evidence="1" type="ORF">F0185_23310</name>
</gene>
<evidence type="ECO:0000313" key="2">
    <source>
        <dbReference type="Proteomes" id="UP000785613"/>
    </source>
</evidence>
<protein>
    <submittedName>
        <fullName evidence="1">Antitoxin of toxin-antitoxin stability system</fullName>
    </submittedName>
</protein>
<dbReference type="Gene3D" id="6.20.450.20">
    <property type="match status" value="1"/>
</dbReference>
<dbReference type="Proteomes" id="UP000785613">
    <property type="component" value="Unassembled WGS sequence"/>
</dbReference>
<dbReference type="EMBL" id="VUYU01000018">
    <property type="protein sequence ID" value="NHZ36496.1"/>
    <property type="molecule type" value="Genomic_DNA"/>
</dbReference>
<sequence length="94" mass="10714">MQKEAVFTMKLESELREDFMAEAAAVHRSASQIVREMMREFVVKQQEAREYDEFLRLKVEAARQSMKAGKGSSSDDVEARFAARRAELANAGKK</sequence>
<accession>A0ABX0LW96</accession>
<evidence type="ECO:0000313" key="1">
    <source>
        <dbReference type="EMBL" id="NHZ36496.1"/>
    </source>
</evidence>
<dbReference type="RefSeq" id="WP_167228570.1">
    <property type="nucleotide sequence ID" value="NZ_VUYU01000018.1"/>
</dbReference>
<reference evidence="1 2" key="1">
    <citation type="submission" date="2019-09" db="EMBL/GenBank/DDBJ databases">
        <title>Taxonomy of Antarctic Massilia spp.: description of Massilia rubra sp. nov., Massilia aquatica sp. nov., Massilia mucilaginosa sp. nov., Massilia frigida sp. nov. isolated from streams, lakes and regoliths.</title>
        <authorList>
            <person name="Holochova P."/>
            <person name="Sedlacek I."/>
            <person name="Kralova S."/>
            <person name="Maslanova I."/>
            <person name="Busse H.-J."/>
            <person name="Stankova E."/>
            <person name="Vrbovska V."/>
            <person name="Kovarovic V."/>
            <person name="Bartak M."/>
            <person name="Svec P."/>
            <person name="Pantucek R."/>
        </authorList>
    </citation>
    <scope>NUCLEOTIDE SEQUENCE [LARGE SCALE GENOMIC DNA]</scope>
    <source>
        <strain evidence="1 2">CCM 8692</strain>
    </source>
</reference>
<keyword evidence="2" id="KW-1185">Reference proteome</keyword>
<name>A0ABX0LW96_9BURK</name>